<dbReference type="AlphaFoldDB" id="A0A6A6YAS6"/>
<evidence type="ECO:0000256" key="4">
    <source>
        <dbReference type="ARBA" id="ARBA00022840"/>
    </source>
</evidence>
<evidence type="ECO:0000256" key="3">
    <source>
        <dbReference type="ARBA" id="ARBA00022741"/>
    </source>
</evidence>
<dbReference type="InterPro" id="IPR050173">
    <property type="entry name" value="ABC_transporter_C-like"/>
</dbReference>
<reference evidence="8 10" key="1">
    <citation type="journal article" date="2020" name="Stud. Mycol.">
        <title>101 Dothideomycetes genomes: a test case for predicting lifestyles and emergence of pathogens.</title>
        <authorList>
            <person name="Haridas S."/>
            <person name="Albert R."/>
            <person name="Binder M."/>
            <person name="Bloem J."/>
            <person name="Labutti K."/>
            <person name="Salamov A."/>
            <person name="Andreopoulos B."/>
            <person name="Baker S."/>
            <person name="Barry K."/>
            <person name="Bills G."/>
            <person name="Bluhm B."/>
            <person name="Cannon C."/>
            <person name="Castanera R."/>
            <person name="Culley D."/>
            <person name="Daum C."/>
            <person name="Ezra D."/>
            <person name="Gonzalez J."/>
            <person name="Henrissat B."/>
            <person name="Kuo A."/>
            <person name="Liang C."/>
            <person name="Lipzen A."/>
            <person name="Lutzoni F."/>
            <person name="Magnuson J."/>
            <person name="Mondo S."/>
            <person name="Nolan M."/>
            <person name="Ohm R."/>
            <person name="Pangilinan J."/>
            <person name="Park H.-J."/>
            <person name="Ramirez L."/>
            <person name="Alfaro M."/>
            <person name="Sun H."/>
            <person name="Tritt A."/>
            <person name="Yoshinaga Y."/>
            <person name="Zwiers L.-H."/>
            <person name="Turgeon B."/>
            <person name="Goodwin S."/>
            <person name="Spatafora J."/>
            <person name="Crous P."/>
            <person name="Grigoriev I."/>
        </authorList>
    </citation>
    <scope>NUCLEOTIDE SEQUENCE</scope>
    <source>
        <strain evidence="8 10">CBS 304.34</strain>
    </source>
</reference>
<dbReference type="PANTHER" id="PTHR24223:SF353">
    <property type="entry name" value="ABC TRANSPORTER ATP-BINDING PROTEIN_PERMEASE VMR1-RELATED"/>
    <property type="match status" value="1"/>
</dbReference>
<dbReference type="Proteomes" id="UP000504636">
    <property type="component" value="Unplaced"/>
</dbReference>
<dbReference type="EMBL" id="MU003710">
    <property type="protein sequence ID" value="KAF2805215.1"/>
    <property type="molecule type" value="Genomic_DNA"/>
</dbReference>
<evidence type="ECO:0000256" key="7">
    <source>
        <dbReference type="SAM" id="Phobius"/>
    </source>
</evidence>
<keyword evidence="6 7" id="KW-0472">Membrane</keyword>
<evidence type="ECO:0000313" key="8">
    <source>
        <dbReference type="EMBL" id="KAF2805215.1"/>
    </source>
</evidence>
<evidence type="ECO:0000256" key="1">
    <source>
        <dbReference type="ARBA" id="ARBA00022692"/>
    </source>
</evidence>
<dbReference type="GO" id="GO:0000329">
    <property type="term" value="C:fungal-type vacuole membrane"/>
    <property type="evidence" value="ECO:0007669"/>
    <property type="project" value="TreeGrafter"/>
</dbReference>
<reference evidence="10" key="3">
    <citation type="submission" date="2025-04" db="UniProtKB">
        <authorList>
            <consortium name="RefSeq"/>
        </authorList>
    </citation>
    <scope>IDENTIFICATION</scope>
    <source>
        <strain evidence="10">CBS 304.34</strain>
    </source>
</reference>
<dbReference type="OrthoDB" id="6500128at2759"/>
<evidence type="ECO:0000313" key="10">
    <source>
        <dbReference type="RefSeq" id="XP_033572179.1"/>
    </source>
</evidence>
<evidence type="ECO:0000256" key="6">
    <source>
        <dbReference type="ARBA" id="ARBA00023136"/>
    </source>
</evidence>
<keyword evidence="5 7" id="KW-1133">Transmembrane helix</keyword>
<dbReference type="Gene3D" id="1.20.1560.10">
    <property type="entry name" value="ABC transporter type 1, transmembrane domain"/>
    <property type="match status" value="1"/>
</dbReference>
<reference evidence="10" key="2">
    <citation type="submission" date="2020-04" db="EMBL/GenBank/DDBJ databases">
        <authorList>
            <consortium name="NCBI Genome Project"/>
        </authorList>
    </citation>
    <scope>NUCLEOTIDE SEQUENCE</scope>
    <source>
        <strain evidence="10">CBS 304.34</strain>
    </source>
</reference>
<keyword evidence="2" id="KW-0677">Repeat</keyword>
<feature type="non-terminal residue" evidence="8">
    <location>
        <position position="1"/>
    </location>
</feature>
<organism evidence="8">
    <name type="scientific">Mytilinidion resinicola</name>
    <dbReference type="NCBI Taxonomy" id="574789"/>
    <lineage>
        <taxon>Eukaryota</taxon>
        <taxon>Fungi</taxon>
        <taxon>Dikarya</taxon>
        <taxon>Ascomycota</taxon>
        <taxon>Pezizomycotina</taxon>
        <taxon>Dothideomycetes</taxon>
        <taxon>Pleosporomycetidae</taxon>
        <taxon>Mytilinidiales</taxon>
        <taxon>Mytilinidiaceae</taxon>
        <taxon>Mytilinidion</taxon>
    </lineage>
</organism>
<keyword evidence="1 7" id="KW-0812">Transmembrane</keyword>
<dbReference type="GeneID" id="54456903"/>
<dbReference type="SUPFAM" id="SSF90123">
    <property type="entry name" value="ABC transporter transmembrane region"/>
    <property type="match status" value="1"/>
</dbReference>
<keyword evidence="9" id="KW-1185">Reference proteome</keyword>
<protein>
    <submittedName>
        <fullName evidence="8 10">Uncharacterized protein</fullName>
    </submittedName>
</protein>
<keyword evidence="4" id="KW-0067">ATP-binding</keyword>
<dbReference type="PANTHER" id="PTHR24223">
    <property type="entry name" value="ATP-BINDING CASSETTE SUB-FAMILY C"/>
    <property type="match status" value="1"/>
</dbReference>
<dbReference type="GO" id="GO:0005524">
    <property type="term" value="F:ATP binding"/>
    <property type="evidence" value="ECO:0007669"/>
    <property type="project" value="UniProtKB-KW"/>
</dbReference>
<dbReference type="InterPro" id="IPR036640">
    <property type="entry name" value="ABC1_TM_sf"/>
</dbReference>
<feature type="transmembrane region" description="Helical" evidence="7">
    <location>
        <begin position="49"/>
        <end position="68"/>
    </location>
</feature>
<keyword evidence="3" id="KW-0547">Nucleotide-binding</keyword>
<gene>
    <name evidence="8 10" type="ORF">BDZ99DRAFT_396735</name>
</gene>
<evidence type="ECO:0000256" key="5">
    <source>
        <dbReference type="ARBA" id="ARBA00022989"/>
    </source>
</evidence>
<proteinExistence type="predicted"/>
<dbReference type="GO" id="GO:0042626">
    <property type="term" value="F:ATPase-coupled transmembrane transporter activity"/>
    <property type="evidence" value="ECO:0007669"/>
    <property type="project" value="TreeGrafter"/>
</dbReference>
<evidence type="ECO:0000256" key="2">
    <source>
        <dbReference type="ARBA" id="ARBA00022737"/>
    </source>
</evidence>
<accession>A0A6A6YAS6</accession>
<name>A0A6A6YAS6_9PEZI</name>
<dbReference type="RefSeq" id="XP_033572179.1">
    <property type="nucleotide sequence ID" value="XM_033716010.1"/>
</dbReference>
<sequence length="82" mass="9017">PLFQHFGETLSGITTIRAYGTVGQYRVGNSIRVDKANRPSFFLAATERWLAFRLGLVGATVSLFAGSFSRKLGASRRILRAI</sequence>
<evidence type="ECO:0000313" key="9">
    <source>
        <dbReference type="Proteomes" id="UP000504636"/>
    </source>
</evidence>